<dbReference type="InterPro" id="IPR019734">
    <property type="entry name" value="TPR_rpt"/>
</dbReference>
<comment type="catalytic activity">
    <reaction evidence="1">
        <text>ATP + protein L-histidine = ADP + protein N-phospho-L-histidine.</text>
        <dbReference type="EC" id="2.7.13.3"/>
    </reaction>
</comment>
<dbReference type="InterPro" id="IPR011990">
    <property type="entry name" value="TPR-like_helical_dom_sf"/>
</dbReference>
<evidence type="ECO:0000256" key="8">
    <source>
        <dbReference type="ARBA" id="ARBA00023012"/>
    </source>
</evidence>
<dbReference type="Gene3D" id="1.20.5.1930">
    <property type="match status" value="1"/>
</dbReference>
<evidence type="ECO:0000256" key="3">
    <source>
        <dbReference type="ARBA" id="ARBA00022553"/>
    </source>
</evidence>
<evidence type="ECO:0000313" key="12">
    <source>
        <dbReference type="Proteomes" id="UP000823598"/>
    </source>
</evidence>
<dbReference type="InterPro" id="IPR011712">
    <property type="entry name" value="Sig_transdc_His_kin_sub3_dim/P"/>
</dbReference>
<dbReference type="Proteomes" id="UP000823598">
    <property type="component" value="Unassembled WGS sequence"/>
</dbReference>
<evidence type="ECO:0000256" key="4">
    <source>
        <dbReference type="ARBA" id="ARBA00022679"/>
    </source>
</evidence>
<dbReference type="AlphaFoldDB" id="A0A9D9INX2"/>
<keyword evidence="9" id="KW-0472">Membrane</keyword>
<reference evidence="11" key="1">
    <citation type="submission" date="2020-10" db="EMBL/GenBank/DDBJ databases">
        <authorList>
            <person name="Gilroy R."/>
        </authorList>
    </citation>
    <scope>NUCLEOTIDE SEQUENCE</scope>
    <source>
        <strain evidence="11">6919</strain>
    </source>
</reference>
<evidence type="ECO:0000256" key="2">
    <source>
        <dbReference type="ARBA" id="ARBA00012438"/>
    </source>
</evidence>
<dbReference type="PROSITE" id="PS51257">
    <property type="entry name" value="PROKAR_LIPOPROTEIN"/>
    <property type="match status" value="1"/>
</dbReference>
<dbReference type="Gene3D" id="1.25.40.10">
    <property type="entry name" value="Tetratricopeptide repeat domain"/>
    <property type="match status" value="2"/>
</dbReference>
<dbReference type="Pfam" id="PF07730">
    <property type="entry name" value="HisKA_3"/>
    <property type="match status" value="1"/>
</dbReference>
<dbReference type="InterPro" id="IPR036890">
    <property type="entry name" value="HATPase_C_sf"/>
</dbReference>
<evidence type="ECO:0000256" key="5">
    <source>
        <dbReference type="ARBA" id="ARBA00022741"/>
    </source>
</evidence>
<dbReference type="SMART" id="SM00028">
    <property type="entry name" value="TPR"/>
    <property type="match status" value="5"/>
</dbReference>
<dbReference type="PANTHER" id="PTHR24421:SF10">
    <property type="entry name" value="NITRATE_NITRITE SENSOR PROTEIN NARQ"/>
    <property type="match status" value="1"/>
</dbReference>
<comment type="caution">
    <text evidence="11">The sequence shown here is derived from an EMBL/GenBank/DDBJ whole genome shotgun (WGS) entry which is preliminary data.</text>
</comment>
<organism evidence="11 12">
    <name type="scientific">Candidatus Limisoma faecipullorum</name>
    <dbReference type="NCBI Taxonomy" id="2840854"/>
    <lineage>
        <taxon>Bacteria</taxon>
        <taxon>Pseudomonadati</taxon>
        <taxon>Bacteroidota</taxon>
        <taxon>Bacteroidia</taxon>
        <taxon>Bacteroidales</taxon>
        <taxon>Candidatus Limisoma</taxon>
    </lineage>
</organism>
<sequence>MKRLPVAILIFASLWTGCGRNTKTDVWRVFDECTALYNLSDTSGAWADALERAEKLAYESGDSAVWGELYYQKACYDISCGTGDSVGAFLEKSIECYGNSDDDDGKAKAGFTYAQYLNMFSRYDDSEKILQTALAHASGNDSLRALISAELMFLRISNGDMRGAVDYSNSVLPLLLQSGDSSSYIVACGNAGVAYRRLGMNDSAMLVYQKGLDVAMKFRDYESTAFLLNNLSVLYCEQERYGESLQYARKAAAYAEDAGAEIEYLSALANEGISYIKIGDNRKAVALLRDVYARGESINYYPAQLKTINHLLAAYMQLGQYDSAAIYIRKGEDMASKLPVGNNGSAGILEAKANLQEATGDYRGALATIARLEALADSNIVLPAYKLNALKSHCYAGLGDYRTAYRMASDAHEGLDSVRSVEAERKLSEYTARFRTQEKELEISRLTESNLRQESRIMKLTASIVAILAVVAVGLVWLVSRRRSNRQRTEIMLARKYIDGLESERSRFARELHDGVCNDLLAIGMEMKSGNADAGSAIRNVEKIRGDLRRISHEMMPPSFQHAGIDEILSDYMSHLPDSGIRFSYSSEGSDWQAVPSNVAYELYRITQEAVSNTMRHSGATEAYVRLAMDRRGILTLDIGDNGHNSGESAGVGMRTIRDRAASIGGEIAYEGDERGTELKITLKIDIDACK</sequence>
<keyword evidence="9" id="KW-1133">Transmembrane helix</keyword>
<keyword evidence="7" id="KW-0067">ATP-binding</keyword>
<keyword evidence="9" id="KW-0812">Transmembrane</keyword>
<evidence type="ECO:0000256" key="7">
    <source>
        <dbReference type="ARBA" id="ARBA00022840"/>
    </source>
</evidence>
<feature type="transmembrane region" description="Helical" evidence="9">
    <location>
        <begin position="460"/>
        <end position="479"/>
    </location>
</feature>
<reference evidence="11" key="2">
    <citation type="journal article" date="2021" name="PeerJ">
        <title>Extensive microbial diversity within the chicken gut microbiome revealed by metagenomics and culture.</title>
        <authorList>
            <person name="Gilroy R."/>
            <person name="Ravi A."/>
            <person name="Getino M."/>
            <person name="Pursley I."/>
            <person name="Horton D.L."/>
            <person name="Alikhan N.F."/>
            <person name="Baker D."/>
            <person name="Gharbi K."/>
            <person name="Hall N."/>
            <person name="Watson M."/>
            <person name="Adriaenssens E.M."/>
            <person name="Foster-Nyarko E."/>
            <person name="Jarju S."/>
            <person name="Secka A."/>
            <person name="Antonio M."/>
            <person name="Oren A."/>
            <person name="Chaudhuri R.R."/>
            <person name="La Ragione R."/>
            <person name="Hildebrand F."/>
            <person name="Pallen M.J."/>
        </authorList>
    </citation>
    <scope>NUCLEOTIDE SEQUENCE</scope>
    <source>
        <strain evidence="11">6919</strain>
    </source>
</reference>
<evidence type="ECO:0000256" key="9">
    <source>
        <dbReference type="SAM" id="Phobius"/>
    </source>
</evidence>
<evidence type="ECO:0000256" key="6">
    <source>
        <dbReference type="ARBA" id="ARBA00022777"/>
    </source>
</evidence>
<dbReference type="CDD" id="cd16917">
    <property type="entry name" value="HATPase_UhpB-NarQ-NarX-like"/>
    <property type="match status" value="1"/>
</dbReference>
<dbReference type="PANTHER" id="PTHR24421">
    <property type="entry name" value="NITRATE/NITRITE SENSOR PROTEIN NARX-RELATED"/>
    <property type="match status" value="1"/>
</dbReference>
<protein>
    <recommendedName>
        <fullName evidence="2">histidine kinase</fullName>
        <ecNumber evidence="2">2.7.13.3</ecNumber>
    </recommendedName>
</protein>
<dbReference type="GO" id="GO:0005524">
    <property type="term" value="F:ATP binding"/>
    <property type="evidence" value="ECO:0007669"/>
    <property type="project" value="UniProtKB-KW"/>
</dbReference>
<gene>
    <name evidence="11" type="ORF">IAB88_00530</name>
</gene>
<proteinExistence type="predicted"/>
<keyword evidence="8" id="KW-0902">Two-component regulatory system</keyword>
<evidence type="ECO:0000313" key="11">
    <source>
        <dbReference type="EMBL" id="MBO8475461.1"/>
    </source>
</evidence>
<keyword evidence="5" id="KW-0547">Nucleotide-binding</keyword>
<dbReference type="GO" id="GO:0016020">
    <property type="term" value="C:membrane"/>
    <property type="evidence" value="ECO:0007669"/>
    <property type="project" value="InterPro"/>
</dbReference>
<keyword evidence="4" id="KW-0808">Transferase</keyword>
<dbReference type="SUPFAM" id="SSF48452">
    <property type="entry name" value="TPR-like"/>
    <property type="match status" value="2"/>
</dbReference>
<keyword evidence="3" id="KW-0597">Phosphoprotein</keyword>
<dbReference type="GO" id="GO:0000155">
    <property type="term" value="F:phosphorelay sensor kinase activity"/>
    <property type="evidence" value="ECO:0007669"/>
    <property type="project" value="InterPro"/>
</dbReference>
<keyword evidence="6" id="KW-0418">Kinase</keyword>
<name>A0A9D9INX2_9BACT</name>
<accession>A0A9D9INX2</accession>
<evidence type="ECO:0000259" key="10">
    <source>
        <dbReference type="Pfam" id="PF07730"/>
    </source>
</evidence>
<dbReference type="Gene3D" id="3.30.565.10">
    <property type="entry name" value="Histidine kinase-like ATPase, C-terminal domain"/>
    <property type="match status" value="1"/>
</dbReference>
<feature type="domain" description="Signal transduction histidine kinase subgroup 3 dimerisation and phosphoacceptor" evidence="10">
    <location>
        <begin position="504"/>
        <end position="552"/>
    </location>
</feature>
<dbReference type="EMBL" id="JADIMC010000010">
    <property type="protein sequence ID" value="MBO8475461.1"/>
    <property type="molecule type" value="Genomic_DNA"/>
</dbReference>
<dbReference type="InterPro" id="IPR050482">
    <property type="entry name" value="Sensor_HK_TwoCompSys"/>
</dbReference>
<dbReference type="SUPFAM" id="SSF55874">
    <property type="entry name" value="ATPase domain of HSP90 chaperone/DNA topoisomerase II/histidine kinase"/>
    <property type="match status" value="1"/>
</dbReference>
<dbReference type="GO" id="GO:0046983">
    <property type="term" value="F:protein dimerization activity"/>
    <property type="evidence" value="ECO:0007669"/>
    <property type="project" value="InterPro"/>
</dbReference>
<evidence type="ECO:0000256" key="1">
    <source>
        <dbReference type="ARBA" id="ARBA00000085"/>
    </source>
</evidence>
<dbReference type="EC" id="2.7.13.3" evidence="2"/>